<feature type="transmembrane region" description="Helical" evidence="1">
    <location>
        <begin position="72"/>
        <end position="90"/>
    </location>
</feature>
<dbReference type="EMBL" id="JBCGBO010000004">
    <property type="protein sequence ID" value="KAK9208350.1"/>
    <property type="molecule type" value="Genomic_DNA"/>
</dbReference>
<accession>A0AAP0MDE3</accession>
<comment type="caution">
    <text evidence="2">The sequence shown here is derived from an EMBL/GenBank/DDBJ whole genome shotgun (WGS) entry which is preliminary data.</text>
</comment>
<organism evidence="2 3">
    <name type="scientific">Citrus x changshan-huyou</name>
    <dbReference type="NCBI Taxonomy" id="2935761"/>
    <lineage>
        <taxon>Eukaryota</taxon>
        <taxon>Viridiplantae</taxon>
        <taxon>Streptophyta</taxon>
        <taxon>Embryophyta</taxon>
        <taxon>Tracheophyta</taxon>
        <taxon>Spermatophyta</taxon>
        <taxon>Magnoliopsida</taxon>
        <taxon>eudicotyledons</taxon>
        <taxon>Gunneridae</taxon>
        <taxon>Pentapetalae</taxon>
        <taxon>rosids</taxon>
        <taxon>malvids</taxon>
        <taxon>Sapindales</taxon>
        <taxon>Rutaceae</taxon>
        <taxon>Aurantioideae</taxon>
        <taxon>Citrus</taxon>
    </lineage>
</organism>
<keyword evidence="3" id="KW-1185">Reference proteome</keyword>
<keyword evidence="1" id="KW-0472">Membrane</keyword>
<sequence>MHRSSSSTSRASDEFMVNMLPASLGVTVASSSPLLASDHDRDLPTYANIPISDATKKEMAAMHRKSSLGENAIHLIPLLLIFCALILWLFSLPATRRQQGPLTVSWAGLVQALWPINEVNPAQIRSSQF</sequence>
<dbReference type="PANTHER" id="PTHR34189:SF10">
    <property type="entry name" value="TRANSMEMBRANE PROTEIN"/>
    <property type="match status" value="1"/>
</dbReference>
<gene>
    <name evidence="2" type="ORF">WN944_000704</name>
</gene>
<evidence type="ECO:0000313" key="2">
    <source>
        <dbReference type="EMBL" id="KAK9208350.1"/>
    </source>
</evidence>
<dbReference type="PANTHER" id="PTHR34189">
    <property type="entry name" value="TRANSMEMBRANE PROTEIN"/>
    <property type="match status" value="1"/>
</dbReference>
<reference evidence="2 3" key="1">
    <citation type="submission" date="2024-05" db="EMBL/GenBank/DDBJ databases">
        <title>Haplotype-resolved chromosome-level genome assembly of Huyou (Citrus changshanensis).</title>
        <authorList>
            <person name="Miao C."/>
            <person name="Chen W."/>
            <person name="Wu Y."/>
            <person name="Wang L."/>
            <person name="Zhao S."/>
            <person name="Grierson D."/>
            <person name="Xu C."/>
            <person name="Chen K."/>
        </authorList>
    </citation>
    <scope>NUCLEOTIDE SEQUENCE [LARGE SCALE GENOMIC DNA]</scope>
    <source>
        <strain evidence="2">01-14</strain>
        <tissue evidence="2">Leaf</tissue>
    </source>
</reference>
<protein>
    <submittedName>
        <fullName evidence="2">Uncharacterized protein</fullName>
    </submittedName>
</protein>
<evidence type="ECO:0000313" key="3">
    <source>
        <dbReference type="Proteomes" id="UP001428341"/>
    </source>
</evidence>
<evidence type="ECO:0000256" key="1">
    <source>
        <dbReference type="SAM" id="Phobius"/>
    </source>
</evidence>
<dbReference type="AlphaFoldDB" id="A0AAP0MDE3"/>
<proteinExistence type="predicted"/>
<keyword evidence="1" id="KW-1133">Transmembrane helix</keyword>
<dbReference type="Proteomes" id="UP001428341">
    <property type="component" value="Unassembled WGS sequence"/>
</dbReference>
<name>A0AAP0MDE3_9ROSI</name>
<keyword evidence="1" id="KW-0812">Transmembrane</keyword>